<evidence type="ECO:0000313" key="4">
    <source>
        <dbReference type="Proteomes" id="UP000266482"/>
    </source>
</evidence>
<dbReference type="Pfam" id="PF04012">
    <property type="entry name" value="PspA_IM30"/>
    <property type="match status" value="1"/>
</dbReference>
<dbReference type="EMBL" id="QXQA01000015">
    <property type="protein sequence ID" value="RIX50297.1"/>
    <property type="molecule type" value="Genomic_DNA"/>
</dbReference>
<comment type="caution">
    <text evidence="3">The sequence shown here is derived from an EMBL/GenBank/DDBJ whole genome shotgun (WGS) entry which is preliminary data.</text>
</comment>
<reference evidence="3 4" key="1">
    <citation type="submission" date="2018-09" db="EMBL/GenBank/DDBJ databases">
        <title>Paenibacillus aracenensis nov. sp. isolated from a cave in southern Spain.</title>
        <authorList>
            <person name="Jurado V."/>
            <person name="Gutierrez-Patricio S."/>
            <person name="Gonzalez-Pimentel J.L."/>
            <person name="Miller A.Z."/>
            <person name="Laiz L."/>
            <person name="Saiz-Jimenez C."/>
        </authorList>
    </citation>
    <scope>NUCLEOTIDE SEQUENCE [LARGE SCALE GENOMIC DNA]</scope>
    <source>
        <strain evidence="3 4">DSM 22867</strain>
    </source>
</reference>
<dbReference type="PANTHER" id="PTHR31088">
    <property type="entry name" value="MEMBRANE-ASSOCIATED PROTEIN VIPP1, CHLOROPLASTIC"/>
    <property type="match status" value="1"/>
</dbReference>
<dbReference type="InterPro" id="IPR007157">
    <property type="entry name" value="PspA_VIPP1"/>
</dbReference>
<dbReference type="RefSeq" id="WP_119602046.1">
    <property type="nucleotide sequence ID" value="NZ_QXQA01000015.1"/>
</dbReference>
<dbReference type="AlphaFoldDB" id="A0A3A1UP11"/>
<evidence type="ECO:0000256" key="2">
    <source>
        <dbReference type="SAM" id="Coils"/>
    </source>
</evidence>
<feature type="coiled-coil region" evidence="2">
    <location>
        <begin position="65"/>
        <end position="135"/>
    </location>
</feature>
<protein>
    <submittedName>
        <fullName evidence="3">PspA/IM30 family protein</fullName>
    </submittedName>
</protein>
<accession>A0A3A1UP11</accession>
<sequence>MGIIKRVKEIVAADIHSLLDRCEDPESMAKLYLRQIEEQIEKISRVYAGQLAAEQEYLVLIEQTAQIAAKRMRQAELAVDREEERIAEMAIADKLQHEKLLQSYEQRLAAIRSQLAALKDEIVRLKELHLDLHNRLHFLTLRAKAAQAIESAAAYPAYRTEQAIRGFDRLEEKVRRLEAGASVRQLLPYPAGVPMEQLDHQEEIRTELERLKAARSGKQAG</sequence>
<keyword evidence="2" id="KW-0175">Coiled coil</keyword>
<dbReference type="PANTHER" id="PTHR31088:SF6">
    <property type="entry name" value="PHAGE SHOCK PROTEIN A"/>
    <property type="match status" value="1"/>
</dbReference>
<evidence type="ECO:0000256" key="1">
    <source>
        <dbReference type="ARBA" id="ARBA00043985"/>
    </source>
</evidence>
<gene>
    <name evidence="3" type="ORF">D3P08_20830</name>
</gene>
<dbReference type="Proteomes" id="UP000266482">
    <property type="component" value="Unassembled WGS sequence"/>
</dbReference>
<comment type="similarity">
    <text evidence="1">Belongs to the PspA/Vipp/IM30 family.</text>
</comment>
<keyword evidence="4" id="KW-1185">Reference proteome</keyword>
<proteinExistence type="inferred from homology"/>
<evidence type="ECO:0000313" key="3">
    <source>
        <dbReference type="EMBL" id="RIX50297.1"/>
    </source>
</evidence>
<organism evidence="3 4">
    <name type="scientific">Paenibacillus nanensis</name>
    <dbReference type="NCBI Taxonomy" id="393251"/>
    <lineage>
        <taxon>Bacteria</taxon>
        <taxon>Bacillati</taxon>
        <taxon>Bacillota</taxon>
        <taxon>Bacilli</taxon>
        <taxon>Bacillales</taxon>
        <taxon>Paenibacillaceae</taxon>
        <taxon>Paenibacillus</taxon>
    </lineage>
</organism>
<name>A0A3A1UP11_9BACL</name>
<dbReference type="OrthoDB" id="9779630at2"/>